<evidence type="ECO:0000256" key="6">
    <source>
        <dbReference type="ARBA" id="ARBA00037114"/>
    </source>
</evidence>
<evidence type="ECO:0000256" key="9">
    <source>
        <dbReference type="SAM" id="Phobius"/>
    </source>
</evidence>
<keyword evidence="9" id="KW-0472">Membrane</keyword>
<keyword evidence="9" id="KW-0812">Transmembrane</keyword>
<feature type="region of interest" description="Disordered" evidence="8">
    <location>
        <begin position="1"/>
        <end position="29"/>
    </location>
</feature>
<keyword evidence="5 7" id="KW-0648">Protein biosynthesis</keyword>
<dbReference type="SUPFAM" id="SSF56420">
    <property type="entry name" value="Peptide deformylase"/>
    <property type="match status" value="1"/>
</dbReference>
<feature type="transmembrane region" description="Helical" evidence="9">
    <location>
        <begin position="341"/>
        <end position="361"/>
    </location>
</feature>
<dbReference type="Proteomes" id="UP001189429">
    <property type="component" value="Unassembled WGS sequence"/>
</dbReference>
<dbReference type="EMBL" id="CAUYUJ010015384">
    <property type="protein sequence ID" value="CAK0853241.1"/>
    <property type="molecule type" value="Genomic_DNA"/>
</dbReference>
<feature type="transmembrane region" description="Helical" evidence="9">
    <location>
        <begin position="376"/>
        <end position="397"/>
    </location>
</feature>
<dbReference type="InterPro" id="IPR023635">
    <property type="entry name" value="Peptide_deformylase"/>
</dbReference>
<feature type="transmembrane region" description="Helical" evidence="9">
    <location>
        <begin position="409"/>
        <end position="431"/>
    </location>
</feature>
<evidence type="ECO:0000313" key="11">
    <source>
        <dbReference type="Proteomes" id="UP001189429"/>
    </source>
</evidence>
<name>A0ABN9U332_9DINO</name>
<comment type="caution">
    <text evidence="10">The sequence shown here is derived from an EMBL/GenBank/DDBJ whole genome shotgun (WGS) entry which is preliminary data.</text>
</comment>
<evidence type="ECO:0000256" key="4">
    <source>
        <dbReference type="ARBA" id="ARBA00022801"/>
    </source>
</evidence>
<dbReference type="SUPFAM" id="SSF103473">
    <property type="entry name" value="MFS general substrate transporter"/>
    <property type="match status" value="1"/>
</dbReference>
<keyword evidence="4 7" id="KW-0378">Hydrolase</keyword>
<accession>A0ABN9U332</accession>
<evidence type="ECO:0000256" key="8">
    <source>
        <dbReference type="SAM" id="MobiDB-lite"/>
    </source>
</evidence>
<feature type="non-terminal residue" evidence="10">
    <location>
        <position position="454"/>
    </location>
</feature>
<dbReference type="InterPro" id="IPR036821">
    <property type="entry name" value="Peptide_deformylase_sf"/>
</dbReference>
<keyword evidence="3 7" id="KW-0479">Metal-binding</keyword>
<dbReference type="PANTHER" id="PTHR10458">
    <property type="entry name" value="PEPTIDE DEFORMYLASE"/>
    <property type="match status" value="1"/>
</dbReference>
<protein>
    <recommendedName>
        <fullName evidence="2 7">Peptide deformylase</fullName>
        <ecNumber evidence="2 7">3.5.1.88</ecNumber>
    </recommendedName>
</protein>
<keyword evidence="11" id="KW-1185">Reference proteome</keyword>
<evidence type="ECO:0000256" key="3">
    <source>
        <dbReference type="ARBA" id="ARBA00022723"/>
    </source>
</evidence>
<organism evidence="10 11">
    <name type="scientific">Prorocentrum cordatum</name>
    <dbReference type="NCBI Taxonomy" id="2364126"/>
    <lineage>
        <taxon>Eukaryota</taxon>
        <taxon>Sar</taxon>
        <taxon>Alveolata</taxon>
        <taxon>Dinophyceae</taxon>
        <taxon>Prorocentrales</taxon>
        <taxon>Prorocentraceae</taxon>
        <taxon>Prorocentrum</taxon>
    </lineage>
</organism>
<gene>
    <name evidence="10" type="ORF">PCOR1329_LOCUS44799</name>
</gene>
<dbReference type="HAMAP" id="MF_00163">
    <property type="entry name" value="Pep_deformylase"/>
    <property type="match status" value="1"/>
</dbReference>
<sequence>MASLQCLDAKDDPLPPSCPPLGPTSQKADLPRLSDEELAEAAQSGGSRGFGALIPFFGPPKPLLIGSLLLRLRSREVLPEDVASEEVTSIIGTLKDAVSSSEHPLGVAAPMYGVPKRVIALGETDEMLGRLSDRSKVTEEHAVFGPFVMLNPVVTRRASSQFAYFWERCSSVPGYQGVVGRDVEVDVSGLDEKGREVKLTVRGWRARQLQHTVDMLDGVLYVDRMERRSFCRSAKLWDVPDELPEDVPFGTRPRAKASAGAGASAARRPSAAGPAKRRAAPPLARARPAGAPAAAPAAAPPARPSAPAAPPADAPPDAGYEYMPGLSSRHVRSVTHSRTNLLVILQAFPGNIPWGVIIVYLHDFLVQDLGLSRHKALGAITTLAAAAFAGILTGGFVGERLYGASSKYLAIFGGICNMARAVPFFLIFGWADFFGPLASSSEGAFFLVLMAGGF</sequence>
<dbReference type="Gene3D" id="3.90.45.10">
    <property type="entry name" value="Peptide deformylase"/>
    <property type="match status" value="1"/>
</dbReference>
<feature type="region of interest" description="Disordered" evidence="8">
    <location>
        <begin position="242"/>
        <end position="320"/>
    </location>
</feature>
<feature type="compositionally biased region" description="Low complexity" evidence="8">
    <location>
        <begin position="256"/>
        <end position="297"/>
    </location>
</feature>
<reference evidence="10" key="1">
    <citation type="submission" date="2023-10" db="EMBL/GenBank/DDBJ databases">
        <authorList>
            <person name="Chen Y."/>
            <person name="Shah S."/>
            <person name="Dougan E. K."/>
            <person name="Thang M."/>
            <person name="Chan C."/>
        </authorList>
    </citation>
    <scope>NUCLEOTIDE SEQUENCE [LARGE SCALE GENOMIC DNA]</scope>
</reference>
<evidence type="ECO:0000313" key="10">
    <source>
        <dbReference type="EMBL" id="CAK0853241.1"/>
    </source>
</evidence>
<proteinExistence type="inferred from homology"/>
<evidence type="ECO:0000256" key="1">
    <source>
        <dbReference type="ARBA" id="ARBA00010759"/>
    </source>
</evidence>
<evidence type="ECO:0000256" key="7">
    <source>
        <dbReference type="RuleBase" id="RU362111"/>
    </source>
</evidence>
<comment type="similarity">
    <text evidence="1 7">Belongs to the polypeptide deformylase family.</text>
</comment>
<dbReference type="InterPro" id="IPR036259">
    <property type="entry name" value="MFS_trans_sf"/>
</dbReference>
<evidence type="ECO:0000256" key="5">
    <source>
        <dbReference type="ARBA" id="ARBA00022917"/>
    </source>
</evidence>
<feature type="compositionally biased region" description="Pro residues" evidence="8">
    <location>
        <begin position="298"/>
        <end position="314"/>
    </location>
</feature>
<comment type="catalytic activity">
    <reaction evidence="7">
        <text>N-terminal N-formyl-L-methionyl-[peptide] + H2O = N-terminal L-methionyl-[peptide] + formate</text>
        <dbReference type="Rhea" id="RHEA:24420"/>
        <dbReference type="Rhea" id="RHEA-COMP:10639"/>
        <dbReference type="Rhea" id="RHEA-COMP:10640"/>
        <dbReference type="ChEBI" id="CHEBI:15377"/>
        <dbReference type="ChEBI" id="CHEBI:15740"/>
        <dbReference type="ChEBI" id="CHEBI:49298"/>
        <dbReference type="ChEBI" id="CHEBI:64731"/>
        <dbReference type="EC" id="3.5.1.88"/>
    </reaction>
</comment>
<dbReference type="PRINTS" id="PR01576">
    <property type="entry name" value="PDEFORMYLASE"/>
</dbReference>
<comment type="function">
    <text evidence="6 7">Removes the formyl group from the N-terminal Met of newly synthesized proteins.</text>
</comment>
<evidence type="ECO:0000256" key="2">
    <source>
        <dbReference type="ARBA" id="ARBA00012175"/>
    </source>
</evidence>
<keyword evidence="9" id="KW-1133">Transmembrane helix</keyword>
<dbReference type="EC" id="3.5.1.88" evidence="2 7"/>
<dbReference type="Pfam" id="PF01327">
    <property type="entry name" value="Pep_deformylase"/>
    <property type="match status" value="1"/>
</dbReference>
<dbReference type="PANTHER" id="PTHR10458:SF2">
    <property type="entry name" value="PEPTIDE DEFORMYLASE, MITOCHONDRIAL"/>
    <property type="match status" value="1"/>
</dbReference>